<proteinExistence type="predicted"/>
<dbReference type="Proteomes" id="UP000777784">
    <property type="component" value="Unassembled WGS sequence"/>
</dbReference>
<feature type="region of interest" description="Disordered" evidence="1">
    <location>
        <begin position="14"/>
        <end position="38"/>
    </location>
</feature>
<dbReference type="Pfam" id="PF05136">
    <property type="entry name" value="Phage_portal_2"/>
    <property type="match status" value="1"/>
</dbReference>
<evidence type="ECO:0000313" key="3">
    <source>
        <dbReference type="Proteomes" id="UP000777784"/>
    </source>
</evidence>
<organism evidence="2 3">
    <name type="scientific">Eiseniibacteriota bacterium</name>
    <dbReference type="NCBI Taxonomy" id="2212470"/>
    <lineage>
        <taxon>Bacteria</taxon>
        <taxon>Candidatus Eiseniibacteriota</taxon>
    </lineage>
</organism>
<evidence type="ECO:0000313" key="2">
    <source>
        <dbReference type="EMBL" id="MBU2691876.1"/>
    </source>
</evidence>
<protein>
    <submittedName>
        <fullName evidence="2">Phage portal protein</fullName>
    </submittedName>
</protein>
<name>A0A948RXP4_UNCEI</name>
<dbReference type="GO" id="GO:0019068">
    <property type="term" value="P:virion assembly"/>
    <property type="evidence" value="ECO:0007669"/>
    <property type="project" value="InterPro"/>
</dbReference>
<feature type="region of interest" description="Disordered" evidence="1">
    <location>
        <begin position="490"/>
        <end position="521"/>
    </location>
</feature>
<dbReference type="InterPro" id="IPR006429">
    <property type="entry name" value="Phage_lambda_portal"/>
</dbReference>
<evidence type="ECO:0000256" key="1">
    <source>
        <dbReference type="SAM" id="MobiDB-lite"/>
    </source>
</evidence>
<dbReference type="GO" id="GO:0005198">
    <property type="term" value="F:structural molecule activity"/>
    <property type="evidence" value="ECO:0007669"/>
    <property type="project" value="InterPro"/>
</dbReference>
<gene>
    <name evidence="2" type="ORF">KJ970_13225</name>
</gene>
<feature type="compositionally biased region" description="Acidic residues" evidence="1">
    <location>
        <begin position="509"/>
        <end position="521"/>
    </location>
</feature>
<dbReference type="EMBL" id="JAHJDP010000077">
    <property type="protein sequence ID" value="MBU2691876.1"/>
    <property type="molecule type" value="Genomic_DNA"/>
</dbReference>
<reference evidence="2" key="1">
    <citation type="submission" date="2021-05" db="EMBL/GenBank/DDBJ databases">
        <title>Energy efficiency and biological interactions define the core microbiome of deep oligotrophic groundwater.</title>
        <authorList>
            <person name="Mehrshad M."/>
            <person name="Lopez-Fernandez M."/>
            <person name="Bell E."/>
            <person name="Bernier-Latmani R."/>
            <person name="Bertilsson S."/>
            <person name="Dopson M."/>
        </authorList>
    </citation>
    <scope>NUCLEOTIDE SEQUENCE</scope>
    <source>
        <strain evidence="2">Modern_marine.mb.64</strain>
    </source>
</reference>
<sequence>MKALGFNIGYSNRTLSVSRPGAPPQNSSERRPRGGAGAMRLYDGAKTDRLATGWTTRPLTIDEVVRMSLRTLRARSRDAGDKNDYQKKFKSLARSNIIGPQGIGLQARAKWNNKTPDIDANDAIEDGFRKWGEPGYCDVTGTLSWKVQQNLVINTVVEDGEALMIEHRGANAGPYGYALQHLDPELLDVNYDREDLPNGNYIRMGIEFTQLGRPVAYHLIDAKSSDYSYSYSSRKYRPISAEKIIHLFIVERVGQKRGLPWNATSIFHMKMLDGYDDAALVNARFGASQMGFITSEHGQHKGDGEDGLGNTVIEVEPGVFRHLNPGEKVEKWDPEYPNGEYDGFEAAQLRRIAAGLGVSYTSLSGNLKDVNFSSIRAGLLEERSVWQALQQWMIEYFHQRVYRNWLQMALLNRKLWAAGAPLSPEREMKYREVVWMPRGWKWVDPKKEMEANEKAINENVKTASAVIREEGNDPDEVFRERAWELNRMKELGITPAKKPKASGNQKEDKDDDDETDDKDDE</sequence>
<dbReference type="AlphaFoldDB" id="A0A948RXP4"/>
<dbReference type="NCBIfam" id="TIGR01539">
    <property type="entry name" value="portal_lambda"/>
    <property type="match status" value="1"/>
</dbReference>
<comment type="caution">
    <text evidence="2">The sequence shown here is derived from an EMBL/GenBank/DDBJ whole genome shotgun (WGS) entry which is preliminary data.</text>
</comment>
<accession>A0A948RXP4</accession>